<comment type="caution">
    <text evidence="3">The sequence shown here is derived from an EMBL/GenBank/DDBJ whole genome shotgun (WGS) entry which is preliminary data.</text>
</comment>
<evidence type="ECO:0000256" key="1">
    <source>
        <dbReference type="ARBA" id="ARBA00022837"/>
    </source>
</evidence>
<feature type="domain" description="EF-hand" evidence="2">
    <location>
        <begin position="2"/>
        <end position="37"/>
    </location>
</feature>
<dbReference type="InterPro" id="IPR002048">
    <property type="entry name" value="EF_hand_dom"/>
</dbReference>
<sequence>MLDRRDLENMFAKHDKNADGRLNNEELLAFLAELGLSSRADQASNFIKAHGGGVNWTEFLSLYAELNHGEEEEEEE</sequence>
<evidence type="ECO:0000313" key="3">
    <source>
        <dbReference type="EMBL" id="KAF9958051.1"/>
    </source>
</evidence>
<proteinExistence type="predicted"/>
<dbReference type="InterPro" id="IPR018247">
    <property type="entry name" value="EF_Hand_1_Ca_BS"/>
</dbReference>
<reference evidence="3" key="1">
    <citation type="journal article" date="2020" name="Fungal Divers.">
        <title>Resolving the Mortierellaceae phylogeny through synthesis of multi-gene phylogenetics and phylogenomics.</title>
        <authorList>
            <person name="Vandepol N."/>
            <person name="Liber J."/>
            <person name="Desiro A."/>
            <person name="Na H."/>
            <person name="Kennedy M."/>
            <person name="Barry K."/>
            <person name="Grigoriev I.V."/>
            <person name="Miller A.N."/>
            <person name="O'Donnell K."/>
            <person name="Stajich J.E."/>
            <person name="Bonito G."/>
        </authorList>
    </citation>
    <scope>NUCLEOTIDE SEQUENCE</scope>
    <source>
        <strain evidence="3">CK1249</strain>
    </source>
</reference>
<evidence type="ECO:0000259" key="2">
    <source>
        <dbReference type="PROSITE" id="PS50222"/>
    </source>
</evidence>
<dbReference type="Gene3D" id="1.10.238.10">
    <property type="entry name" value="EF-hand"/>
    <property type="match status" value="1"/>
</dbReference>
<keyword evidence="1" id="KW-0106">Calcium</keyword>
<keyword evidence="4" id="KW-1185">Reference proteome</keyword>
<name>A0A9P6J1Q4_MORAP</name>
<accession>A0A9P6J1Q4</accession>
<dbReference type="EMBL" id="JAAAHY010000748">
    <property type="protein sequence ID" value="KAF9958051.1"/>
    <property type="molecule type" value="Genomic_DNA"/>
</dbReference>
<dbReference type="InterPro" id="IPR011992">
    <property type="entry name" value="EF-hand-dom_pair"/>
</dbReference>
<organism evidence="3 4">
    <name type="scientific">Mortierella alpina</name>
    <name type="common">Oleaginous fungus</name>
    <name type="synonym">Mortierella renispora</name>
    <dbReference type="NCBI Taxonomy" id="64518"/>
    <lineage>
        <taxon>Eukaryota</taxon>
        <taxon>Fungi</taxon>
        <taxon>Fungi incertae sedis</taxon>
        <taxon>Mucoromycota</taxon>
        <taxon>Mortierellomycotina</taxon>
        <taxon>Mortierellomycetes</taxon>
        <taxon>Mortierellales</taxon>
        <taxon>Mortierellaceae</taxon>
        <taxon>Mortierella</taxon>
    </lineage>
</organism>
<dbReference type="PROSITE" id="PS50222">
    <property type="entry name" value="EF_HAND_2"/>
    <property type="match status" value="1"/>
</dbReference>
<gene>
    <name evidence="3" type="ORF">BGZ70_009314</name>
</gene>
<protein>
    <recommendedName>
        <fullName evidence="2">EF-hand domain-containing protein</fullName>
    </recommendedName>
</protein>
<dbReference type="SMART" id="SM00054">
    <property type="entry name" value="EFh"/>
    <property type="match status" value="1"/>
</dbReference>
<dbReference type="PROSITE" id="PS00018">
    <property type="entry name" value="EF_HAND_1"/>
    <property type="match status" value="1"/>
</dbReference>
<dbReference type="Proteomes" id="UP000738359">
    <property type="component" value="Unassembled WGS sequence"/>
</dbReference>
<dbReference type="AlphaFoldDB" id="A0A9P6J1Q4"/>
<evidence type="ECO:0000313" key="4">
    <source>
        <dbReference type="Proteomes" id="UP000738359"/>
    </source>
</evidence>
<dbReference type="GO" id="GO:0005509">
    <property type="term" value="F:calcium ion binding"/>
    <property type="evidence" value="ECO:0007669"/>
    <property type="project" value="InterPro"/>
</dbReference>
<dbReference type="SUPFAM" id="SSF47473">
    <property type="entry name" value="EF-hand"/>
    <property type="match status" value="1"/>
</dbReference>